<dbReference type="GO" id="GO:0031167">
    <property type="term" value="P:rRNA methylation"/>
    <property type="evidence" value="ECO:0007669"/>
    <property type="project" value="InterPro"/>
</dbReference>
<dbReference type="InterPro" id="IPR001537">
    <property type="entry name" value="SpoU_MeTrfase"/>
</dbReference>
<keyword evidence="3" id="KW-0812">Transmembrane</keyword>
<dbReference type="VEuPathDB" id="VectorBase:ISCI000948"/>
<keyword evidence="7" id="KW-1185">Reference proteome</keyword>
<feature type="domain" description="tRNA/rRNA methyltransferase SpoU type" evidence="4">
    <location>
        <begin position="6"/>
        <end position="88"/>
    </location>
</feature>
<organism>
    <name type="scientific">Ixodes scapularis</name>
    <name type="common">Black-legged tick</name>
    <name type="synonym">Deer tick</name>
    <dbReference type="NCBI Taxonomy" id="6945"/>
    <lineage>
        <taxon>Eukaryota</taxon>
        <taxon>Metazoa</taxon>
        <taxon>Ecdysozoa</taxon>
        <taxon>Arthropoda</taxon>
        <taxon>Chelicerata</taxon>
        <taxon>Arachnida</taxon>
        <taxon>Acari</taxon>
        <taxon>Parasitiformes</taxon>
        <taxon>Ixodida</taxon>
        <taxon>Ixodoidea</taxon>
        <taxon>Ixodidae</taxon>
        <taxon>Ixodinae</taxon>
        <taxon>Ixodes</taxon>
    </lineage>
</organism>
<protein>
    <submittedName>
        <fullName evidence="5 6">rRNA methylase, putative</fullName>
    </submittedName>
</protein>
<dbReference type="Proteomes" id="UP000001555">
    <property type="component" value="Unassembled WGS sequence"/>
</dbReference>
<accession>B7P198</accession>
<name>B7P198_IXOSC</name>
<evidence type="ECO:0000256" key="2">
    <source>
        <dbReference type="ARBA" id="ARBA00022679"/>
    </source>
</evidence>
<dbReference type="InParanoid" id="B7P198"/>
<dbReference type="EnsemblMetazoa" id="ISCW000948-RA">
    <property type="protein sequence ID" value="ISCW000948-PA"/>
    <property type="gene ID" value="ISCW000948"/>
</dbReference>
<dbReference type="AlphaFoldDB" id="B7P198"/>
<dbReference type="InterPro" id="IPR029028">
    <property type="entry name" value="Alpha/beta_knot_MTases"/>
</dbReference>
<dbReference type="EMBL" id="DS615613">
    <property type="protein sequence ID" value="EEC00370.1"/>
    <property type="molecule type" value="Genomic_DNA"/>
</dbReference>
<dbReference type="PaxDb" id="6945-B7P198"/>
<evidence type="ECO:0000256" key="1">
    <source>
        <dbReference type="ARBA" id="ARBA00022603"/>
    </source>
</evidence>
<dbReference type="Pfam" id="PF00588">
    <property type="entry name" value="SpoU_methylase"/>
    <property type="match status" value="1"/>
</dbReference>
<dbReference type="EMBL" id="ABJB010231144">
    <property type="status" value="NOT_ANNOTATED_CDS"/>
    <property type="molecule type" value="Genomic_DNA"/>
</dbReference>
<evidence type="ECO:0000313" key="6">
    <source>
        <dbReference type="EnsemblMetazoa" id="ISCW000948-PA"/>
    </source>
</evidence>
<dbReference type="GO" id="GO:0008173">
    <property type="term" value="F:RNA methyltransferase activity"/>
    <property type="evidence" value="ECO:0007669"/>
    <property type="project" value="InterPro"/>
</dbReference>
<dbReference type="OrthoDB" id="6506923at2759"/>
<evidence type="ECO:0000259" key="4">
    <source>
        <dbReference type="Pfam" id="PF00588"/>
    </source>
</evidence>
<dbReference type="InterPro" id="IPR047182">
    <property type="entry name" value="MRM1"/>
</dbReference>
<evidence type="ECO:0000256" key="3">
    <source>
        <dbReference type="SAM" id="Phobius"/>
    </source>
</evidence>
<keyword evidence="2" id="KW-0808">Transferase</keyword>
<dbReference type="InterPro" id="IPR029026">
    <property type="entry name" value="tRNA_m1G_MTases_N"/>
</dbReference>
<proteinExistence type="predicted"/>
<dbReference type="VEuPathDB" id="VectorBase:ISCP_024458"/>
<keyword evidence="3" id="KW-1133">Transmembrane helix</keyword>
<reference evidence="6" key="2">
    <citation type="submission" date="2020-05" db="UniProtKB">
        <authorList>
            <consortium name="EnsemblMetazoa"/>
        </authorList>
    </citation>
    <scope>IDENTIFICATION</scope>
    <source>
        <strain evidence="6">wikel</strain>
    </source>
</reference>
<evidence type="ECO:0000313" key="5">
    <source>
        <dbReference type="EMBL" id="EEC00370.1"/>
    </source>
</evidence>
<feature type="transmembrane region" description="Helical" evidence="3">
    <location>
        <begin position="91"/>
        <end position="110"/>
    </location>
</feature>
<sequence length="113" mass="11815">MKPQVLKAKGWWVVGTAGVKQDGPFEGGPRSDLPWVLPPPDKPAILIVGNENQGMHRELGAVCDSVLSISPAASSDLIGSLNVSVATGGSFIFHVLVPGFASLFCCVYASSYT</sequence>
<dbReference type="GO" id="GO:0003723">
    <property type="term" value="F:RNA binding"/>
    <property type="evidence" value="ECO:0007669"/>
    <property type="project" value="InterPro"/>
</dbReference>
<keyword evidence="3" id="KW-0472">Membrane</keyword>
<dbReference type="VEuPathDB" id="VectorBase:ISCW000948"/>
<dbReference type="SUPFAM" id="SSF75217">
    <property type="entry name" value="alpha/beta knot"/>
    <property type="match status" value="1"/>
</dbReference>
<dbReference type="HOGENOM" id="CLU_2136191_0_0_1"/>
<reference evidence="5 7" key="1">
    <citation type="submission" date="2008-03" db="EMBL/GenBank/DDBJ databases">
        <title>Annotation of Ixodes scapularis.</title>
        <authorList>
            <consortium name="Ixodes scapularis Genome Project Consortium"/>
            <person name="Caler E."/>
            <person name="Hannick L.I."/>
            <person name="Bidwell S."/>
            <person name="Joardar V."/>
            <person name="Thiagarajan M."/>
            <person name="Amedeo P."/>
            <person name="Galinsky K.J."/>
            <person name="Schobel S."/>
            <person name="Inman J."/>
            <person name="Hostetler J."/>
            <person name="Miller J."/>
            <person name="Hammond M."/>
            <person name="Megy K."/>
            <person name="Lawson D."/>
            <person name="Kodira C."/>
            <person name="Sutton G."/>
            <person name="Meyer J."/>
            <person name="Hill C.A."/>
            <person name="Birren B."/>
            <person name="Nene V."/>
            <person name="Collins F."/>
            <person name="Alarcon-Chaidez F."/>
            <person name="Wikel S."/>
            <person name="Strausberg R."/>
        </authorList>
    </citation>
    <scope>NUCLEOTIDE SEQUENCE [LARGE SCALE GENOMIC DNA]</scope>
    <source>
        <strain evidence="7">Wikel</strain>
        <strain evidence="5">Wikel colony</strain>
    </source>
</reference>
<dbReference type="Gene3D" id="3.40.1280.10">
    <property type="match status" value="1"/>
</dbReference>
<gene>
    <name evidence="5" type="ORF">IscW_ISCW000948</name>
</gene>
<dbReference type="PANTHER" id="PTHR46103">
    <property type="entry name" value="RRNA METHYLTRANSFERASE 1, MITOCHONDRIAL"/>
    <property type="match status" value="1"/>
</dbReference>
<keyword evidence="1 5" id="KW-0489">Methyltransferase</keyword>
<dbReference type="PANTHER" id="PTHR46103:SF1">
    <property type="entry name" value="RRNA METHYLTRANSFERASE 1, MITOCHONDRIAL"/>
    <property type="match status" value="1"/>
</dbReference>
<evidence type="ECO:0000313" key="7">
    <source>
        <dbReference type="Proteomes" id="UP000001555"/>
    </source>
</evidence>